<keyword evidence="3" id="KW-1185">Reference proteome</keyword>
<evidence type="ECO:0000313" key="3">
    <source>
        <dbReference type="Proteomes" id="UP000076798"/>
    </source>
</evidence>
<dbReference type="EMBL" id="KV428233">
    <property type="protein sequence ID" value="KZT33559.1"/>
    <property type="molecule type" value="Genomic_DNA"/>
</dbReference>
<reference evidence="2 3" key="1">
    <citation type="journal article" date="2016" name="Mol. Biol. Evol.">
        <title>Comparative Genomics of Early-Diverging Mushroom-Forming Fungi Provides Insights into the Origins of Lignocellulose Decay Capabilities.</title>
        <authorList>
            <person name="Nagy L.G."/>
            <person name="Riley R."/>
            <person name="Tritt A."/>
            <person name="Adam C."/>
            <person name="Daum C."/>
            <person name="Floudas D."/>
            <person name="Sun H."/>
            <person name="Yadav J.S."/>
            <person name="Pangilinan J."/>
            <person name="Larsson K.H."/>
            <person name="Matsuura K."/>
            <person name="Barry K."/>
            <person name="Labutti K."/>
            <person name="Kuo R."/>
            <person name="Ohm R.A."/>
            <person name="Bhattacharya S.S."/>
            <person name="Shirouzu T."/>
            <person name="Yoshinaga Y."/>
            <person name="Martin F.M."/>
            <person name="Grigoriev I.V."/>
            <person name="Hibbett D.S."/>
        </authorList>
    </citation>
    <scope>NUCLEOTIDE SEQUENCE [LARGE SCALE GENOMIC DNA]</scope>
    <source>
        <strain evidence="2 3">HHB10207 ss-3</strain>
    </source>
</reference>
<name>A0A165YSI0_9AGAM</name>
<evidence type="ECO:0000313" key="2">
    <source>
        <dbReference type="EMBL" id="KZT33559.1"/>
    </source>
</evidence>
<gene>
    <name evidence="2" type="ORF">SISSUDRAFT_1036960</name>
</gene>
<protein>
    <submittedName>
        <fullName evidence="2">Uncharacterized protein</fullName>
    </submittedName>
</protein>
<evidence type="ECO:0000256" key="1">
    <source>
        <dbReference type="SAM" id="MobiDB-lite"/>
    </source>
</evidence>
<dbReference type="AlphaFoldDB" id="A0A165YSI0"/>
<feature type="region of interest" description="Disordered" evidence="1">
    <location>
        <begin position="52"/>
        <end position="104"/>
    </location>
</feature>
<accession>A0A165YSI0</accession>
<dbReference type="Proteomes" id="UP000076798">
    <property type="component" value="Unassembled WGS sequence"/>
</dbReference>
<proteinExistence type="predicted"/>
<organism evidence="2 3">
    <name type="scientific">Sistotremastrum suecicum HHB10207 ss-3</name>
    <dbReference type="NCBI Taxonomy" id="1314776"/>
    <lineage>
        <taxon>Eukaryota</taxon>
        <taxon>Fungi</taxon>
        <taxon>Dikarya</taxon>
        <taxon>Basidiomycota</taxon>
        <taxon>Agaricomycotina</taxon>
        <taxon>Agaricomycetes</taxon>
        <taxon>Sistotremastrales</taxon>
        <taxon>Sistotremastraceae</taxon>
        <taxon>Sistotremastrum</taxon>
    </lineage>
</organism>
<sequence>MHPPVATWSVTVTREEPADFIVPYDLHVTNASLNKKLLRDLDVSTLQLYHEDLSSDQSQDAPRERFTSLPPKPPTDPTVLSHSSRKRQRVSESEEAVDVALGPPERPGNHHVKCYFLSHVSLCDPATLSVHRKRFRDETVLQYNTNRHVYYTRAGGLFWSSIPSFGDTF</sequence>